<dbReference type="STRING" id="342668.A0A1B8GID7"/>
<evidence type="ECO:0000259" key="6">
    <source>
        <dbReference type="PROSITE" id="PS51935"/>
    </source>
</evidence>
<sequence>MINIIFALALVNHVVTALPSIVLERATAAKQVGYISVSVATLWTTSSKPRPLVDAPALTNPADIDGWLSSMNVSQYLDLTDKSRTQTQALYGAQVGIISEQDGWYEIEAIGQPTPKDPIGYPGWVPTAQVSLDSSYGKLQSKNPFAAINKVATAPLYRDALMKEKYLEISYDTRLPVIAHIGRLIQVAVPGGGSAYLSANHATVYGSVSNIPYPTGNDLVKAGKLFLGRPYLWGGASGFAFDCSGLTHTLYDAHGITIARDAGSQADFTGHGTNVARSDLQAGDLMYYASNITSSSSIYHVTMYIGNNEMIEAHGAGIPVKISPVRFGDDYWGAQRFLTH</sequence>
<organism evidence="7 8">
    <name type="scientific">Pseudogymnoascus verrucosus</name>
    <dbReference type="NCBI Taxonomy" id="342668"/>
    <lineage>
        <taxon>Eukaryota</taxon>
        <taxon>Fungi</taxon>
        <taxon>Dikarya</taxon>
        <taxon>Ascomycota</taxon>
        <taxon>Pezizomycotina</taxon>
        <taxon>Leotiomycetes</taxon>
        <taxon>Thelebolales</taxon>
        <taxon>Thelebolaceae</taxon>
        <taxon>Pseudogymnoascus</taxon>
    </lineage>
</organism>
<keyword evidence="2" id="KW-0645">Protease</keyword>
<dbReference type="GeneID" id="28839317"/>
<evidence type="ECO:0000313" key="7">
    <source>
        <dbReference type="EMBL" id="OBT95589.1"/>
    </source>
</evidence>
<evidence type="ECO:0000256" key="2">
    <source>
        <dbReference type="ARBA" id="ARBA00022670"/>
    </source>
</evidence>
<feature type="chain" id="PRO_5008608613" description="NlpC/P60 domain-containing protein" evidence="5">
    <location>
        <begin position="18"/>
        <end position="340"/>
    </location>
</feature>
<dbReference type="Gene3D" id="3.90.1720.10">
    <property type="entry name" value="endopeptidase domain like (from Nostoc punctiforme)"/>
    <property type="match status" value="1"/>
</dbReference>
<dbReference type="EMBL" id="KV460234">
    <property type="protein sequence ID" value="OBT95589.1"/>
    <property type="molecule type" value="Genomic_DNA"/>
</dbReference>
<dbReference type="InterPro" id="IPR051202">
    <property type="entry name" value="Peptidase_C40"/>
</dbReference>
<keyword evidence="4" id="KW-0788">Thiol protease</keyword>
<dbReference type="RefSeq" id="XP_018129322.1">
    <property type="nucleotide sequence ID" value="XM_018275389.2"/>
</dbReference>
<dbReference type="PANTHER" id="PTHR47053">
    <property type="entry name" value="MUREIN DD-ENDOPEPTIDASE MEPH-RELATED"/>
    <property type="match status" value="1"/>
</dbReference>
<dbReference type="InterPro" id="IPR057812">
    <property type="entry name" value="SH3_YKFC_2nd"/>
</dbReference>
<evidence type="ECO:0000256" key="5">
    <source>
        <dbReference type="SAM" id="SignalP"/>
    </source>
</evidence>
<dbReference type="PROSITE" id="PS51935">
    <property type="entry name" value="NLPC_P60"/>
    <property type="match status" value="1"/>
</dbReference>
<feature type="signal peptide" evidence="5">
    <location>
        <begin position="1"/>
        <end position="17"/>
    </location>
</feature>
<keyword evidence="5" id="KW-0732">Signal</keyword>
<dbReference type="GO" id="GO:0008234">
    <property type="term" value="F:cysteine-type peptidase activity"/>
    <property type="evidence" value="ECO:0007669"/>
    <property type="project" value="UniProtKB-KW"/>
</dbReference>
<dbReference type="OrthoDB" id="2251794at2759"/>
<name>A0A1B8GID7_9PEZI</name>
<feature type="domain" description="NlpC/P60" evidence="6">
    <location>
        <begin position="213"/>
        <end position="340"/>
    </location>
</feature>
<dbReference type="GO" id="GO:0006508">
    <property type="term" value="P:proteolysis"/>
    <property type="evidence" value="ECO:0007669"/>
    <property type="project" value="UniProtKB-KW"/>
</dbReference>
<reference evidence="7 8" key="1">
    <citation type="submission" date="2016-03" db="EMBL/GenBank/DDBJ databases">
        <title>Comparative genomics of Pseudogymnoascus destructans, the fungus causing white-nose syndrome of bats.</title>
        <authorList>
            <person name="Palmer J.M."/>
            <person name="Drees K.P."/>
            <person name="Foster J.T."/>
            <person name="Lindner D.L."/>
        </authorList>
    </citation>
    <scope>NUCLEOTIDE SEQUENCE [LARGE SCALE GENOMIC DNA]</scope>
    <source>
        <strain evidence="7 8">UAMH 10579</strain>
    </source>
</reference>
<evidence type="ECO:0000313" key="8">
    <source>
        <dbReference type="Proteomes" id="UP000091956"/>
    </source>
</evidence>
<dbReference type="Gene3D" id="2.30.30.40">
    <property type="entry name" value="SH3 Domains"/>
    <property type="match status" value="2"/>
</dbReference>
<gene>
    <name evidence="7" type="ORF">VE01_05931</name>
</gene>
<evidence type="ECO:0000256" key="4">
    <source>
        <dbReference type="ARBA" id="ARBA00022807"/>
    </source>
</evidence>
<accession>A0A1B8GID7</accession>
<protein>
    <recommendedName>
        <fullName evidence="6">NlpC/P60 domain-containing protein</fullName>
    </recommendedName>
</protein>
<dbReference type="Pfam" id="PF00877">
    <property type="entry name" value="NLPC_P60"/>
    <property type="match status" value="1"/>
</dbReference>
<dbReference type="SUPFAM" id="SSF54001">
    <property type="entry name" value="Cysteine proteinases"/>
    <property type="match status" value="1"/>
</dbReference>
<dbReference type="AlphaFoldDB" id="A0A1B8GID7"/>
<keyword evidence="3" id="KW-0378">Hydrolase</keyword>
<dbReference type="PANTHER" id="PTHR47053:SF3">
    <property type="entry name" value="GAMMA-D-GLUTAMYL-L-LYSINE DIPEPTIDYL-PEPTIDASE"/>
    <property type="match status" value="1"/>
</dbReference>
<comment type="similarity">
    <text evidence="1">Belongs to the peptidase C40 family.</text>
</comment>
<keyword evidence="8" id="KW-1185">Reference proteome</keyword>
<dbReference type="Proteomes" id="UP000091956">
    <property type="component" value="Unassembled WGS sequence"/>
</dbReference>
<dbReference type="Pfam" id="PF23795">
    <property type="entry name" value="SH3_YKFC_2nd"/>
    <property type="match status" value="1"/>
</dbReference>
<dbReference type="InterPro" id="IPR038765">
    <property type="entry name" value="Papain-like_cys_pep_sf"/>
</dbReference>
<reference evidence="8" key="2">
    <citation type="journal article" date="2018" name="Nat. Commun.">
        <title>Extreme sensitivity to ultraviolet light in the fungal pathogen causing white-nose syndrome of bats.</title>
        <authorList>
            <person name="Palmer J.M."/>
            <person name="Drees K.P."/>
            <person name="Foster J.T."/>
            <person name="Lindner D.L."/>
        </authorList>
    </citation>
    <scope>NUCLEOTIDE SEQUENCE [LARGE SCALE GENOMIC DNA]</scope>
    <source>
        <strain evidence="8">UAMH 10579</strain>
    </source>
</reference>
<evidence type="ECO:0000256" key="3">
    <source>
        <dbReference type="ARBA" id="ARBA00022801"/>
    </source>
</evidence>
<proteinExistence type="inferred from homology"/>
<evidence type="ECO:0000256" key="1">
    <source>
        <dbReference type="ARBA" id="ARBA00007074"/>
    </source>
</evidence>
<dbReference type="InterPro" id="IPR000064">
    <property type="entry name" value="NLP_P60_dom"/>
</dbReference>